<dbReference type="PROSITE" id="PS51350">
    <property type="entry name" value="PTS_HPR_DOM"/>
    <property type="match status" value="1"/>
</dbReference>
<dbReference type="PANTHER" id="PTHR33705:SF2">
    <property type="entry name" value="PHOSPHOCARRIER PROTEIN NPR"/>
    <property type="match status" value="1"/>
</dbReference>
<dbReference type="Proteomes" id="UP001529338">
    <property type="component" value="Unassembled WGS sequence"/>
</dbReference>
<organism evidence="7 8">
    <name type="scientific">Cellulomonas alba</name>
    <dbReference type="NCBI Taxonomy" id="3053467"/>
    <lineage>
        <taxon>Bacteria</taxon>
        <taxon>Bacillati</taxon>
        <taxon>Actinomycetota</taxon>
        <taxon>Actinomycetes</taxon>
        <taxon>Micrococcales</taxon>
        <taxon>Cellulomonadaceae</taxon>
        <taxon>Cellulomonas</taxon>
    </lineage>
</organism>
<keyword evidence="5" id="KW-0598">Phosphotransferase system</keyword>
<evidence type="ECO:0000259" key="6">
    <source>
        <dbReference type="PROSITE" id="PS51350"/>
    </source>
</evidence>
<dbReference type="InterPro" id="IPR000032">
    <property type="entry name" value="HPr-like"/>
</dbReference>
<accession>A0ABT7SDJ7</accession>
<evidence type="ECO:0000256" key="5">
    <source>
        <dbReference type="ARBA" id="ARBA00022683"/>
    </source>
</evidence>
<evidence type="ECO:0000256" key="3">
    <source>
        <dbReference type="ARBA" id="ARBA00020422"/>
    </source>
</evidence>
<dbReference type="InterPro" id="IPR001020">
    <property type="entry name" value="PTS_HPr_His_P_site"/>
</dbReference>
<feature type="domain" description="HPr" evidence="6">
    <location>
        <begin position="1"/>
        <end position="89"/>
    </location>
</feature>
<reference evidence="7 8" key="1">
    <citation type="submission" date="2023-06" db="EMBL/GenBank/DDBJ databases">
        <title>Cellulomonas sp. MW4 Whole genome sequence.</title>
        <authorList>
            <person name="Park S."/>
        </authorList>
    </citation>
    <scope>NUCLEOTIDE SEQUENCE [LARGE SCALE GENOMIC DNA]</scope>
    <source>
        <strain evidence="7 8">MW4</strain>
    </source>
</reference>
<comment type="subcellular location">
    <subcellularLocation>
        <location evidence="2">Cytoplasm</location>
    </subcellularLocation>
</comment>
<evidence type="ECO:0000313" key="7">
    <source>
        <dbReference type="EMBL" id="MDM7854260.1"/>
    </source>
</evidence>
<keyword evidence="8" id="KW-1185">Reference proteome</keyword>
<dbReference type="PANTHER" id="PTHR33705">
    <property type="entry name" value="PHOSPHOCARRIER PROTEIN HPR"/>
    <property type="match status" value="1"/>
</dbReference>
<evidence type="ECO:0000256" key="4">
    <source>
        <dbReference type="ARBA" id="ARBA00022490"/>
    </source>
</evidence>
<evidence type="ECO:0000256" key="2">
    <source>
        <dbReference type="ARBA" id="ARBA00004496"/>
    </source>
</evidence>
<dbReference type="CDD" id="cd00367">
    <property type="entry name" value="PTS-HPr_like"/>
    <property type="match status" value="1"/>
</dbReference>
<gene>
    <name evidence="7" type="ORF">QRT04_04885</name>
</gene>
<dbReference type="RefSeq" id="WP_289453934.1">
    <property type="nucleotide sequence ID" value="NZ_JAUCGQ010000001.1"/>
</dbReference>
<evidence type="ECO:0000313" key="8">
    <source>
        <dbReference type="Proteomes" id="UP001529338"/>
    </source>
</evidence>
<comment type="caution">
    <text evidence="7">The sequence shown here is derived from an EMBL/GenBank/DDBJ whole genome shotgun (WGS) entry which is preliminary data.</text>
</comment>
<dbReference type="InterPro" id="IPR035895">
    <property type="entry name" value="HPr-like_sf"/>
</dbReference>
<dbReference type="InterPro" id="IPR050399">
    <property type="entry name" value="HPr"/>
</dbReference>
<dbReference type="Gene3D" id="3.30.1340.10">
    <property type="entry name" value="HPr-like"/>
    <property type="match status" value="1"/>
</dbReference>
<dbReference type="PRINTS" id="PR00107">
    <property type="entry name" value="PHOSPHOCPHPR"/>
</dbReference>
<dbReference type="NCBIfam" id="TIGR01003">
    <property type="entry name" value="PTS_HPr_family"/>
    <property type="match status" value="1"/>
</dbReference>
<dbReference type="SUPFAM" id="SSF55594">
    <property type="entry name" value="HPr-like"/>
    <property type="match status" value="1"/>
</dbReference>
<name>A0ABT7SDJ7_9CELL</name>
<keyword evidence="4" id="KW-0963">Cytoplasm</keyword>
<dbReference type="PROSITE" id="PS00369">
    <property type="entry name" value="PTS_HPR_HIS"/>
    <property type="match status" value="1"/>
</dbReference>
<sequence>MAQRTVTVASRVGLHARPAMIFTQAVAESGVPVTIAREGGEPVDAGSILFVMGLGVPHGEAVTLAADGPDADRVLDELVTLLATDLDAPEAGAPAAGATP</sequence>
<comment type="function">
    <text evidence="1">General (non sugar-specific) component of the phosphoenolpyruvate-dependent sugar phosphotransferase system (sugar PTS). This major carbohydrate active-transport system catalyzes the phosphorylation of incoming sugar substrates concomitantly with their translocation across the cell membrane. The phosphoryl group from phosphoenolpyruvate (PEP) is transferred to the phosphoryl carrier protein HPr by enzyme I. Phospho-HPr then transfers it to the PTS EIIA domain.</text>
</comment>
<dbReference type="Pfam" id="PF00381">
    <property type="entry name" value="PTS-HPr"/>
    <property type="match status" value="1"/>
</dbReference>
<proteinExistence type="predicted"/>
<dbReference type="EMBL" id="JAUCGQ010000001">
    <property type="protein sequence ID" value="MDM7854260.1"/>
    <property type="molecule type" value="Genomic_DNA"/>
</dbReference>
<evidence type="ECO:0000256" key="1">
    <source>
        <dbReference type="ARBA" id="ARBA00003681"/>
    </source>
</evidence>
<protein>
    <recommendedName>
        <fullName evidence="3">Phosphocarrier protein HPr</fullName>
    </recommendedName>
</protein>